<dbReference type="AlphaFoldDB" id="A0A8T1TJ02"/>
<feature type="region of interest" description="Disordered" evidence="1">
    <location>
        <begin position="121"/>
        <end position="147"/>
    </location>
</feature>
<evidence type="ECO:0000256" key="1">
    <source>
        <dbReference type="SAM" id="MobiDB-lite"/>
    </source>
</evidence>
<accession>A0A8T1TJ02</accession>
<feature type="compositionally biased region" description="Polar residues" evidence="1">
    <location>
        <begin position="128"/>
        <end position="137"/>
    </location>
</feature>
<gene>
    <name evidence="2" type="ORF">JG687_00019647</name>
</gene>
<name>A0A8T1TJ02_9STRA</name>
<dbReference type="Proteomes" id="UP000688947">
    <property type="component" value="Unassembled WGS sequence"/>
</dbReference>
<dbReference type="EMBL" id="JAENGZ010003465">
    <property type="protein sequence ID" value="KAG6941555.1"/>
    <property type="molecule type" value="Genomic_DNA"/>
</dbReference>
<organism evidence="2 3">
    <name type="scientific">Phytophthora cactorum</name>
    <dbReference type="NCBI Taxonomy" id="29920"/>
    <lineage>
        <taxon>Eukaryota</taxon>
        <taxon>Sar</taxon>
        <taxon>Stramenopiles</taxon>
        <taxon>Oomycota</taxon>
        <taxon>Peronosporomycetes</taxon>
        <taxon>Peronosporales</taxon>
        <taxon>Peronosporaceae</taxon>
        <taxon>Phytophthora</taxon>
    </lineage>
</organism>
<evidence type="ECO:0000313" key="2">
    <source>
        <dbReference type="EMBL" id="KAG6941555.1"/>
    </source>
</evidence>
<reference evidence="2" key="1">
    <citation type="submission" date="2021-01" db="EMBL/GenBank/DDBJ databases">
        <title>Phytophthora aleatoria, a newly-described species from Pinus radiata is distinct from Phytophthora cactorum isolates based on comparative genomics.</title>
        <authorList>
            <person name="Mcdougal R."/>
            <person name="Panda P."/>
            <person name="Williams N."/>
            <person name="Studholme D.J."/>
        </authorList>
    </citation>
    <scope>NUCLEOTIDE SEQUENCE</scope>
    <source>
        <strain evidence="2">NZFS 3830</strain>
    </source>
</reference>
<comment type="caution">
    <text evidence="2">The sequence shown here is derived from an EMBL/GenBank/DDBJ whole genome shotgun (WGS) entry which is preliminary data.</text>
</comment>
<sequence length="271" mass="29964">MVDEMQIVVKGYVFYIRSRLVAFSQSSWRCNRRNTSPALNSTSVVAIMETHQHSSTSIVNDADMSGNTHASASAIVIVPSEEQILDGDRCDTTTQTQPTTHAHYTERRSDGISIEQVLLESNEEESAGTRSPMQATISPPPEGVHPSEAETESAWTLIHSFNVTKKELERMWKVILCTDVSLVIGGGSLQPHRTYEKKSAFGQIDGQFDWVSHADQNCGRGWNPPPPRKDRGKSNIPGTQVTFVAIQDLTILACMIRICKGKLNALKLQVL</sequence>
<evidence type="ECO:0000313" key="3">
    <source>
        <dbReference type="Proteomes" id="UP000688947"/>
    </source>
</evidence>
<proteinExistence type="predicted"/>
<protein>
    <submittedName>
        <fullName evidence="2">Uncharacterized protein</fullName>
    </submittedName>
</protein>